<evidence type="ECO:0000256" key="8">
    <source>
        <dbReference type="ARBA" id="ARBA00022729"/>
    </source>
</evidence>
<organism evidence="17 18">
    <name type="scientific">Puccinia striiformis f. sp. tritici PST-78</name>
    <dbReference type="NCBI Taxonomy" id="1165861"/>
    <lineage>
        <taxon>Eukaryota</taxon>
        <taxon>Fungi</taxon>
        <taxon>Dikarya</taxon>
        <taxon>Basidiomycota</taxon>
        <taxon>Pucciniomycotina</taxon>
        <taxon>Pucciniomycetes</taxon>
        <taxon>Pucciniales</taxon>
        <taxon>Pucciniaceae</taxon>
        <taxon>Puccinia</taxon>
    </lineage>
</organism>
<sequence>MMSIASLYKSFLFLGIALLATGPATNAQSAAAQAFEKLPACAKLCVITAYSSLNNACAQTDAACFCKNTGFVTSSDSCYASSCTGSDLTAARAWGLSSCAQAGVTLPPTNGAAQNSSSGSSTPAPSSGSSASSGSSPVQGAKASASSSSAVSSVGLITACAMVGISLNL</sequence>
<proteinExistence type="inferred from homology"/>
<dbReference type="Proteomes" id="UP000054564">
    <property type="component" value="Unassembled WGS sequence"/>
</dbReference>
<keyword evidence="13" id="KW-0449">Lipoprotein</keyword>
<keyword evidence="4" id="KW-1003">Cell membrane</keyword>
<keyword evidence="11" id="KW-1015">Disulfide bond</keyword>
<feature type="region of interest" description="Disordered" evidence="14">
    <location>
        <begin position="110"/>
        <end position="135"/>
    </location>
</feature>
<dbReference type="Pfam" id="PF05730">
    <property type="entry name" value="CFEM"/>
    <property type="match status" value="1"/>
</dbReference>
<protein>
    <recommendedName>
        <fullName evidence="16">CFEM domain-containing protein</fullName>
    </recommendedName>
</protein>
<dbReference type="InterPro" id="IPR008427">
    <property type="entry name" value="Extracellular_membr_CFEM_dom"/>
</dbReference>
<dbReference type="GO" id="GO:0046872">
    <property type="term" value="F:metal ion binding"/>
    <property type="evidence" value="ECO:0007669"/>
    <property type="project" value="UniProtKB-KW"/>
</dbReference>
<evidence type="ECO:0000256" key="15">
    <source>
        <dbReference type="SAM" id="SignalP"/>
    </source>
</evidence>
<keyword evidence="18" id="KW-1185">Reference proteome</keyword>
<evidence type="ECO:0000256" key="6">
    <source>
        <dbReference type="ARBA" id="ARBA00022617"/>
    </source>
</evidence>
<dbReference type="PROSITE" id="PS52012">
    <property type="entry name" value="CFEM"/>
    <property type="match status" value="1"/>
</dbReference>
<evidence type="ECO:0000256" key="7">
    <source>
        <dbReference type="ARBA" id="ARBA00022723"/>
    </source>
</evidence>
<keyword evidence="5" id="KW-0964">Secreted</keyword>
<accession>A0A0L0VS49</accession>
<gene>
    <name evidence="17" type="ORF">PSTG_04848</name>
</gene>
<dbReference type="GO" id="GO:0005886">
    <property type="term" value="C:plasma membrane"/>
    <property type="evidence" value="ECO:0007669"/>
    <property type="project" value="UniProtKB-SubCell"/>
</dbReference>
<dbReference type="EMBL" id="AJIL01000026">
    <property type="protein sequence ID" value="KNF02027.1"/>
    <property type="molecule type" value="Genomic_DNA"/>
</dbReference>
<comment type="caution">
    <text evidence="17">The sequence shown here is derived from an EMBL/GenBank/DDBJ whole genome shotgun (WGS) entry which is preliminary data.</text>
</comment>
<keyword evidence="9" id="KW-0408">Iron</keyword>
<evidence type="ECO:0000256" key="10">
    <source>
        <dbReference type="ARBA" id="ARBA00023136"/>
    </source>
</evidence>
<keyword evidence="7" id="KW-0479">Metal-binding</keyword>
<dbReference type="InterPro" id="IPR051735">
    <property type="entry name" value="CFEM_domain"/>
</dbReference>
<evidence type="ECO:0000256" key="9">
    <source>
        <dbReference type="ARBA" id="ARBA00023004"/>
    </source>
</evidence>
<evidence type="ECO:0000313" key="17">
    <source>
        <dbReference type="EMBL" id="KNF02027.1"/>
    </source>
</evidence>
<keyword evidence="10" id="KW-0472">Membrane</keyword>
<evidence type="ECO:0000256" key="4">
    <source>
        <dbReference type="ARBA" id="ARBA00022475"/>
    </source>
</evidence>
<dbReference type="PANTHER" id="PTHR37928">
    <property type="entry name" value="CFEM DOMAIN PROTEIN (AFU_ORTHOLOGUE AFUA_6G14090)"/>
    <property type="match status" value="1"/>
</dbReference>
<dbReference type="STRING" id="1165861.A0A0L0VS49"/>
<dbReference type="OrthoDB" id="2505767at2759"/>
<evidence type="ECO:0000256" key="1">
    <source>
        <dbReference type="ARBA" id="ARBA00004609"/>
    </source>
</evidence>
<dbReference type="GO" id="GO:0005576">
    <property type="term" value="C:extracellular region"/>
    <property type="evidence" value="ECO:0007669"/>
    <property type="project" value="UniProtKB-SubCell"/>
</dbReference>
<evidence type="ECO:0000256" key="12">
    <source>
        <dbReference type="ARBA" id="ARBA00023180"/>
    </source>
</evidence>
<evidence type="ECO:0000256" key="5">
    <source>
        <dbReference type="ARBA" id="ARBA00022525"/>
    </source>
</evidence>
<keyword evidence="6" id="KW-0349">Heme</keyword>
<feature type="signal peptide" evidence="15">
    <location>
        <begin position="1"/>
        <end position="27"/>
    </location>
</feature>
<feature type="chain" id="PRO_5005549820" description="CFEM domain-containing protein" evidence="15">
    <location>
        <begin position="28"/>
        <end position="169"/>
    </location>
</feature>
<keyword evidence="8 15" id="KW-0732">Signal</keyword>
<comment type="subcellular location">
    <subcellularLocation>
        <location evidence="1">Cell membrane</location>
        <topology evidence="1">Lipid-anchor</topology>
        <topology evidence="1">GPI-anchor</topology>
    </subcellularLocation>
    <subcellularLocation>
        <location evidence="2">Secreted</location>
    </subcellularLocation>
</comment>
<dbReference type="AlphaFoldDB" id="A0A0L0VS49"/>
<keyword evidence="12" id="KW-0325">Glycoprotein</keyword>
<feature type="compositionally biased region" description="Low complexity" evidence="14">
    <location>
        <begin position="116"/>
        <end position="135"/>
    </location>
</feature>
<evidence type="ECO:0000256" key="13">
    <source>
        <dbReference type="ARBA" id="ARBA00023288"/>
    </source>
</evidence>
<evidence type="ECO:0000256" key="14">
    <source>
        <dbReference type="SAM" id="MobiDB-lite"/>
    </source>
</evidence>
<evidence type="ECO:0000313" key="18">
    <source>
        <dbReference type="Proteomes" id="UP000054564"/>
    </source>
</evidence>
<feature type="domain" description="CFEM" evidence="16">
    <location>
        <begin position="13"/>
        <end position="126"/>
    </location>
</feature>
<evidence type="ECO:0000256" key="2">
    <source>
        <dbReference type="ARBA" id="ARBA00004613"/>
    </source>
</evidence>
<evidence type="ECO:0000259" key="16">
    <source>
        <dbReference type="PROSITE" id="PS52012"/>
    </source>
</evidence>
<dbReference type="SMART" id="SM00747">
    <property type="entry name" value="CFEM"/>
    <property type="match status" value="1"/>
</dbReference>
<evidence type="ECO:0000256" key="3">
    <source>
        <dbReference type="ARBA" id="ARBA00010031"/>
    </source>
</evidence>
<reference evidence="18" key="1">
    <citation type="submission" date="2014-03" db="EMBL/GenBank/DDBJ databases">
        <title>The Genome Sequence of Puccinia striiformis f. sp. tritici PST-78.</title>
        <authorList>
            <consortium name="The Broad Institute Genome Sequencing Platform"/>
            <person name="Cuomo C."/>
            <person name="Hulbert S."/>
            <person name="Chen X."/>
            <person name="Walker B."/>
            <person name="Young S.K."/>
            <person name="Zeng Q."/>
            <person name="Gargeya S."/>
            <person name="Fitzgerald M."/>
            <person name="Haas B."/>
            <person name="Abouelleil A."/>
            <person name="Alvarado L."/>
            <person name="Arachchi H.M."/>
            <person name="Berlin A.M."/>
            <person name="Chapman S.B."/>
            <person name="Goldberg J."/>
            <person name="Griggs A."/>
            <person name="Gujja S."/>
            <person name="Hansen M."/>
            <person name="Howarth C."/>
            <person name="Imamovic A."/>
            <person name="Larimer J."/>
            <person name="McCowan C."/>
            <person name="Montmayeur A."/>
            <person name="Murphy C."/>
            <person name="Neiman D."/>
            <person name="Pearson M."/>
            <person name="Priest M."/>
            <person name="Roberts A."/>
            <person name="Saif S."/>
            <person name="Shea T."/>
            <person name="Sisk P."/>
            <person name="Sykes S."/>
            <person name="Wortman J."/>
            <person name="Nusbaum C."/>
            <person name="Birren B."/>
        </authorList>
    </citation>
    <scope>NUCLEOTIDE SEQUENCE [LARGE SCALE GENOMIC DNA]</scope>
    <source>
        <strain evidence="18">race PST-78</strain>
    </source>
</reference>
<dbReference type="PANTHER" id="PTHR37928:SF2">
    <property type="entry name" value="GPI ANCHORED CFEM DOMAIN PROTEIN (AFU_ORTHOLOGUE AFUA_6G10580)"/>
    <property type="match status" value="1"/>
</dbReference>
<evidence type="ECO:0000256" key="11">
    <source>
        <dbReference type="ARBA" id="ARBA00023157"/>
    </source>
</evidence>
<name>A0A0L0VS49_9BASI</name>
<comment type="similarity">
    <text evidence="3">Belongs to the RBT5 family.</text>
</comment>